<reference evidence="1 2" key="1">
    <citation type="journal article" date="2015" name="Nature">
        <title>rRNA introns, odd ribosomes, and small enigmatic genomes across a large radiation of phyla.</title>
        <authorList>
            <person name="Brown C.T."/>
            <person name="Hug L.A."/>
            <person name="Thomas B.C."/>
            <person name="Sharon I."/>
            <person name="Castelle C.J."/>
            <person name="Singh A."/>
            <person name="Wilkins M.J."/>
            <person name="Williams K.H."/>
            <person name="Banfield J.F."/>
        </authorList>
    </citation>
    <scope>NUCLEOTIDE SEQUENCE [LARGE SCALE GENOMIC DNA]</scope>
</reference>
<organism evidence="1 2">
    <name type="scientific">Candidatus Giovannonibacteria bacterium GW2011_GWB1_47_6b</name>
    <dbReference type="NCBI Taxonomy" id="1618655"/>
    <lineage>
        <taxon>Bacteria</taxon>
        <taxon>Candidatus Giovannoniibacteriota</taxon>
    </lineage>
</organism>
<proteinExistence type="predicted"/>
<dbReference type="AlphaFoldDB" id="A0A0G1VGH0"/>
<sequence length="55" mass="6320">MPNFPPILKELWGAAQMIVEKVSAVVVKIVLLAWQAIYWLFERFVDLIHLIAGKL</sequence>
<gene>
    <name evidence="1" type="ORF">UY02_C0004G0023</name>
</gene>
<dbReference type="Proteomes" id="UP000034682">
    <property type="component" value="Unassembled WGS sequence"/>
</dbReference>
<comment type="caution">
    <text evidence="1">The sequence shown here is derived from an EMBL/GenBank/DDBJ whole genome shotgun (WGS) entry which is preliminary data.</text>
</comment>
<dbReference type="EMBL" id="LCOK01000004">
    <property type="protein sequence ID" value="KKU77278.1"/>
    <property type="molecule type" value="Genomic_DNA"/>
</dbReference>
<evidence type="ECO:0000313" key="2">
    <source>
        <dbReference type="Proteomes" id="UP000034682"/>
    </source>
</evidence>
<name>A0A0G1VGH0_9BACT</name>
<accession>A0A0G1VGH0</accession>
<protein>
    <submittedName>
        <fullName evidence="1">Uncharacterized protein</fullName>
    </submittedName>
</protein>
<evidence type="ECO:0000313" key="1">
    <source>
        <dbReference type="EMBL" id="KKU77278.1"/>
    </source>
</evidence>